<feature type="binding site" evidence="6">
    <location>
        <position position="72"/>
    </location>
    <ligand>
        <name>substrate</name>
    </ligand>
</feature>
<evidence type="ECO:0000313" key="8">
    <source>
        <dbReference type="EMBL" id="CUS32572.1"/>
    </source>
</evidence>
<organism evidence="8 9">
    <name type="scientific">Candidatus Nitrospira nitrosa</name>
    <dbReference type="NCBI Taxonomy" id="1742972"/>
    <lineage>
        <taxon>Bacteria</taxon>
        <taxon>Pseudomonadati</taxon>
        <taxon>Nitrospirota</taxon>
        <taxon>Nitrospiria</taxon>
        <taxon>Nitrospirales</taxon>
        <taxon>Nitrospiraceae</taxon>
        <taxon>Nitrospira</taxon>
    </lineage>
</organism>
<evidence type="ECO:0000256" key="5">
    <source>
        <dbReference type="PIRSR" id="PIRSR620019-1"/>
    </source>
</evidence>
<dbReference type="InterPro" id="IPR018357">
    <property type="entry name" value="Hexapep_transf_CS"/>
</dbReference>
<dbReference type="Pfam" id="PF17836">
    <property type="entry name" value="PglD_N"/>
    <property type="match status" value="1"/>
</dbReference>
<accession>A0A0S4L4A8</accession>
<dbReference type="PROSITE" id="PS00101">
    <property type="entry name" value="HEXAPEP_TRANSFERASES"/>
    <property type="match status" value="1"/>
</dbReference>
<comment type="similarity">
    <text evidence="1">Belongs to the transferase hexapeptide repeat family.</text>
</comment>
<evidence type="ECO:0000256" key="4">
    <source>
        <dbReference type="ARBA" id="ARBA00023315"/>
    </source>
</evidence>
<feature type="site" description="Increases basicity of active site His" evidence="5">
    <location>
        <position position="143"/>
    </location>
</feature>
<dbReference type="RefSeq" id="WP_090743724.1">
    <property type="nucleotide sequence ID" value="NZ_CZQA01000001.1"/>
</dbReference>
<name>A0A0S4L4A8_9BACT</name>
<gene>
    <name evidence="8" type="ORF">COMA1_10693</name>
</gene>
<evidence type="ECO:0000256" key="3">
    <source>
        <dbReference type="ARBA" id="ARBA00022737"/>
    </source>
</evidence>
<reference evidence="8" key="1">
    <citation type="submission" date="2015-10" db="EMBL/GenBank/DDBJ databases">
        <authorList>
            <person name="Gilbert D.G."/>
        </authorList>
    </citation>
    <scope>NUCLEOTIDE SEQUENCE [LARGE SCALE GENOMIC DNA]</scope>
    <source>
        <strain evidence="8">COMA1</strain>
    </source>
</reference>
<dbReference type="InterPro" id="IPR001451">
    <property type="entry name" value="Hexapep"/>
</dbReference>
<dbReference type="PANTHER" id="PTHR43300:SF7">
    <property type="entry name" value="UDP-N-ACETYLBACILLOSAMINE N-ACETYLTRANSFERASE"/>
    <property type="match status" value="1"/>
</dbReference>
<dbReference type="GO" id="GO:0016746">
    <property type="term" value="F:acyltransferase activity"/>
    <property type="evidence" value="ECO:0007669"/>
    <property type="project" value="UniProtKB-KW"/>
</dbReference>
<dbReference type="Gene3D" id="3.40.50.20">
    <property type="match status" value="1"/>
</dbReference>
<evidence type="ECO:0000256" key="6">
    <source>
        <dbReference type="PIRSR" id="PIRSR620019-2"/>
    </source>
</evidence>
<sequence>MKHKEDLILIGGGGHCRSCIDVIEMEGRFTILGIVDEKPAQDLTLTDYPLLGREEDLPSLVRSCRNFFITIGQIKSSEPRTRVFAHLKQFDIVFPIIISPLAHVSRRAELGEGTIVMHQAIVNAGASVGRNCIINTKALIEHDVVIEDHCHISTAAVVNGAAKVKQGSFIGSNSVIRESIVVGEWSIVGAGVAVLHHVDPLSVIRSSSS</sequence>
<dbReference type="InterPro" id="IPR020019">
    <property type="entry name" value="AcTrfase_PglD-like"/>
</dbReference>
<feature type="binding site" evidence="6">
    <location>
        <position position="151"/>
    </location>
    <ligand>
        <name>acetyl-CoA</name>
        <dbReference type="ChEBI" id="CHEBI:57288"/>
    </ligand>
</feature>
<dbReference type="NCBIfam" id="TIGR03570">
    <property type="entry name" value="NeuD_NnaD"/>
    <property type="match status" value="1"/>
</dbReference>
<dbReference type="Proteomes" id="UP000199032">
    <property type="component" value="Unassembled WGS sequence"/>
</dbReference>
<keyword evidence="2" id="KW-0808">Transferase</keyword>
<dbReference type="Pfam" id="PF14602">
    <property type="entry name" value="Hexapep_2"/>
    <property type="match status" value="1"/>
</dbReference>
<dbReference type="EMBL" id="CZQA01000001">
    <property type="protein sequence ID" value="CUS32572.1"/>
    <property type="molecule type" value="Genomic_DNA"/>
</dbReference>
<feature type="active site" description="Proton acceptor" evidence="5">
    <location>
        <position position="142"/>
    </location>
</feature>
<keyword evidence="4" id="KW-0012">Acyltransferase</keyword>
<dbReference type="InterPro" id="IPR011004">
    <property type="entry name" value="Trimer_LpxA-like_sf"/>
</dbReference>
<dbReference type="Gene3D" id="2.160.10.10">
    <property type="entry name" value="Hexapeptide repeat proteins"/>
    <property type="match status" value="1"/>
</dbReference>
<dbReference type="InterPro" id="IPR041561">
    <property type="entry name" value="PglD_N"/>
</dbReference>
<evidence type="ECO:0000313" key="9">
    <source>
        <dbReference type="Proteomes" id="UP000199032"/>
    </source>
</evidence>
<dbReference type="OrthoDB" id="9794407at2"/>
<proteinExistence type="inferred from homology"/>
<keyword evidence="9" id="KW-1185">Reference proteome</keyword>
<feature type="domain" description="PglD N-terminal" evidence="7">
    <location>
        <begin position="6"/>
        <end position="75"/>
    </location>
</feature>
<dbReference type="STRING" id="1742972.COMA1_10693"/>
<dbReference type="PANTHER" id="PTHR43300">
    <property type="entry name" value="ACETYLTRANSFERASE"/>
    <property type="match status" value="1"/>
</dbReference>
<evidence type="ECO:0000259" key="7">
    <source>
        <dbReference type="Pfam" id="PF17836"/>
    </source>
</evidence>
<dbReference type="AlphaFoldDB" id="A0A0S4L4A8"/>
<evidence type="ECO:0000256" key="2">
    <source>
        <dbReference type="ARBA" id="ARBA00022679"/>
    </source>
</evidence>
<dbReference type="CDD" id="cd03360">
    <property type="entry name" value="LbH_AT_putative"/>
    <property type="match status" value="1"/>
</dbReference>
<dbReference type="SUPFAM" id="SSF51161">
    <property type="entry name" value="Trimeric LpxA-like enzymes"/>
    <property type="match status" value="1"/>
</dbReference>
<dbReference type="InterPro" id="IPR050179">
    <property type="entry name" value="Trans_hexapeptide_repeat"/>
</dbReference>
<evidence type="ECO:0000256" key="1">
    <source>
        <dbReference type="ARBA" id="ARBA00007274"/>
    </source>
</evidence>
<keyword evidence="3" id="KW-0677">Repeat</keyword>
<protein>
    <submittedName>
        <fullName evidence="8">4-amino-6-deoxy-N-Acetyl-D-hexosaminyl-(Lipid carrier) acetyltrasferase</fullName>
    </submittedName>
</protein>